<accession>A0A5K1K5J0</accession>
<dbReference type="InterPro" id="IPR029069">
    <property type="entry name" value="HotDog_dom_sf"/>
</dbReference>
<evidence type="ECO:0008006" key="2">
    <source>
        <dbReference type="Google" id="ProtNLM"/>
    </source>
</evidence>
<organism evidence="1">
    <name type="scientific">Ganoderma boninense</name>
    <dbReference type="NCBI Taxonomy" id="34458"/>
    <lineage>
        <taxon>Eukaryota</taxon>
        <taxon>Fungi</taxon>
        <taxon>Dikarya</taxon>
        <taxon>Basidiomycota</taxon>
        <taxon>Agaricomycotina</taxon>
        <taxon>Agaricomycetes</taxon>
        <taxon>Polyporales</taxon>
        <taxon>Polyporaceae</taxon>
        <taxon>Ganoderma</taxon>
    </lineage>
</organism>
<evidence type="ECO:0000313" key="1">
    <source>
        <dbReference type="EMBL" id="VWP01379.1"/>
    </source>
</evidence>
<protein>
    <recommendedName>
        <fullName evidence="2">Thioesterase domain-containing protein</fullName>
    </recommendedName>
</protein>
<name>A0A5K1K5J0_9APHY</name>
<gene>
    <name evidence="1" type="primary">V6QWX8</name>
</gene>
<dbReference type="AlphaFoldDB" id="A0A5K1K5J0"/>
<dbReference type="SUPFAM" id="SSF54637">
    <property type="entry name" value="Thioesterase/thiol ester dehydrase-isomerase"/>
    <property type="match status" value="1"/>
</dbReference>
<sequence length="165" mass="17450">MPPPPGMSPPALVTWTDQPSPVKFAGMSFTPAQQARVLMLADLILRGSHGDIGRGGFAREVGSRIELVDVAVCERPEDGKMHAEVACEIDVHEDMLNAGGNLHGGCTMFMIDVCSSVTLHVLGIARGLQSSLVSQAITTVFHAPAAMRLVATGIHNQMAPSEPKL</sequence>
<dbReference type="EMBL" id="LR729323">
    <property type="protein sequence ID" value="VWP01379.1"/>
    <property type="molecule type" value="Genomic_DNA"/>
</dbReference>
<proteinExistence type="predicted"/>
<reference evidence="1" key="1">
    <citation type="submission" date="2019-10" db="EMBL/GenBank/DDBJ databases">
        <authorList>
            <person name="Nor Muhammad N."/>
        </authorList>
    </citation>
    <scope>NUCLEOTIDE SEQUENCE</scope>
</reference>
<dbReference type="Gene3D" id="3.10.129.10">
    <property type="entry name" value="Hotdog Thioesterase"/>
    <property type="match status" value="1"/>
</dbReference>